<dbReference type="SMART" id="SM00347">
    <property type="entry name" value="HTH_MARR"/>
    <property type="match status" value="1"/>
</dbReference>
<dbReference type="SUPFAM" id="SSF46785">
    <property type="entry name" value="Winged helix' DNA-binding domain"/>
    <property type="match status" value="1"/>
</dbReference>
<evidence type="ECO:0000256" key="1">
    <source>
        <dbReference type="ARBA" id="ARBA00004496"/>
    </source>
</evidence>
<reference evidence="8 9" key="1">
    <citation type="submission" date="2016-10" db="EMBL/GenBank/DDBJ databases">
        <authorList>
            <person name="de Groot N.N."/>
        </authorList>
    </citation>
    <scope>NUCLEOTIDE SEQUENCE [LARGE SCALE GENOMIC DNA]</scope>
    <source>
        <strain evidence="8 9">DSM 17073</strain>
    </source>
</reference>
<dbReference type="Proteomes" id="UP000321547">
    <property type="component" value="Unassembled WGS sequence"/>
</dbReference>
<dbReference type="InterPro" id="IPR039422">
    <property type="entry name" value="MarR/SlyA-like"/>
</dbReference>
<evidence type="ECO:0000313" key="10">
    <source>
        <dbReference type="Proteomes" id="UP000321547"/>
    </source>
</evidence>
<sequence>MAKEQLKLNNQLCFPLYAATREMTKRYQPLLKELDVTYPQYLVLLVLWEEEIITVKALGNRLYLDSGTLTPMLKRMEDRGILTRRRSIEDERVVEVELTALGKEKEHLAEEIPTKFIEGTKLTEEEYHQLKVILTKLMQKPD</sequence>
<dbReference type="Gene3D" id="1.10.10.10">
    <property type="entry name" value="Winged helix-like DNA-binding domain superfamily/Winged helix DNA-binding domain"/>
    <property type="match status" value="1"/>
</dbReference>
<protein>
    <submittedName>
        <fullName evidence="8">DNA-binding transcriptional regulator, MarR family</fullName>
    </submittedName>
    <submittedName>
        <fullName evidence="7">Organic hydroperoxide resistance transcriptional regulator</fullName>
    </submittedName>
</protein>
<evidence type="ECO:0000313" key="9">
    <source>
        <dbReference type="Proteomes" id="UP000242243"/>
    </source>
</evidence>
<keyword evidence="10" id="KW-1185">Reference proteome</keyword>
<keyword evidence="5" id="KW-0804">Transcription</keyword>
<dbReference type="STRING" id="306540.SAMN05421839_11745"/>
<evidence type="ECO:0000259" key="6">
    <source>
        <dbReference type="PROSITE" id="PS50995"/>
    </source>
</evidence>
<evidence type="ECO:0000256" key="2">
    <source>
        <dbReference type="ARBA" id="ARBA00022490"/>
    </source>
</evidence>
<evidence type="ECO:0000313" key="8">
    <source>
        <dbReference type="EMBL" id="SFP39025.1"/>
    </source>
</evidence>
<dbReference type="AlphaFoldDB" id="A0A1I5PYH7"/>
<dbReference type="GO" id="GO:0003700">
    <property type="term" value="F:DNA-binding transcription factor activity"/>
    <property type="evidence" value="ECO:0007669"/>
    <property type="project" value="InterPro"/>
</dbReference>
<feature type="domain" description="HTH marR-type" evidence="6">
    <location>
        <begin position="9"/>
        <end position="139"/>
    </location>
</feature>
<keyword evidence="2" id="KW-0963">Cytoplasm</keyword>
<dbReference type="PANTHER" id="PTHR33164:SF5">
    <property type="entry name" value="ORGANIC HYDROPEROXIDE RESISTANCE TRANSCRIPTIONAL REGULATOR"/>
    <property type="match status" value="1"/>
</dbReference>
<evidence type="ECO:0000256" key="4">
    <source>
        <dbReference type="ARBA" id="ARBA00023125"/>
    </source>
</evidence>
<dbReference type="GO" id="GO:0003677">
    <property type="term" value="F:DNA binding"/>
    <property type="evidence" value="ECO:0007669"/>
    <property type="project" value="UniProtKB-KW"/>
</dbReference>
<comment type="subcellular location">
    <subcellularLocation>
        <location evidence="1">Cytoplasm</location>
    </subcellularLocation>
</comment>
<keyword evidence="4 8" id="KW-0238">DNA-binding</keyword>
<dbReference type="InterPro" id="IPR036390">
    <property type="entry name" value="WH_DNA-bd_sf"/>
</dbReference>
<dbReference type="PROSITE" id="PS50995">
    <property type="entry name" value="HTH_MARR_2"/>
    <property type="match status" value="1"/>
</dbReference>
<name>A0A1I5PYH7_9BACI</name>
<dbReference type="InterPro" id="IPR036388">
    <property type="entry name" value="WH-like_DNA-bd_sf"/>
</dbReference>
<organism evidence="8 9">
    <name type="scientific">Halolactibacillus halophilus</name>
    <dbReference type="NCBI Taxonomy" id="306540"/>
    <lineage>
        <taxon>Bacteria</taxon>
        <taxon>Bacillati</taxon>
        <taxon>Bacillota</taxon>
        <taxon>Bacilli</taxon>
        <taxon>Bacillales</taxon>
        <taxon>Bacillaceae</taxon>
        <taxon>Halolactibacillus</taxon>
    </lineage>
</organism>
<evidence type="ECO:0000256" key="5">
    <source>
        <dbReference type="ARBA" id="ARBA00023163"/>
    </source>
</evidence>
<reference evidence="7 10" key="2">
    <citation type="submission" date="2019-07" db="EMBL/GenBank/DDBJ databases">
        <title>Whole genome shotgun sequence of Halolactibacillus halophilus NBRC 100868.</title>
        <authorList>
            <person name="Hosoyama A."/>
            <person name="Uohara A."/>
            <person name="Ohji S."/>
            <person name="Ichikawa N."/>
        </authorList>
    </citation>
    <scope>NUCLEOTIDE SEQUENCE [LARGE SCALE GENOMIC DNA]</scope>
    <source>
        <strain evidence="7 10">NBRC 100868</strain>
    </source>
</reference>
<dbReference type="EMBL" id="BJWI01000029">
    <property type="protein sequence ID" value="GEM02262.1"/>
    <property type="molecule type" value="Genomic_DNA"/>
</dbReference>
<gene>
    <name evidence="7" type="primary">ohrR</name>
    <name evidence="7" type="ORF">HHA03_17940</name>
    <name evidence="8" type="ORF">SAMN05421839_11745</name>
</gene>
<evidence type="ECO:0000256" key="3">
    <source>
        <dbReference type="ARBA" id="ARBA00023015"/>
    </source>
</evidence>
<dbReference type="PANTHER" id="PTHR33164">
    <property type="entry name" value="TRANSCRIPTIONAL REGULATOR, MARR FAMILY"/>
    <property type="match status" value="1"/>
</dbReference>
<proteinExistence type="predicted"/>
<dbReference type="InterPro" id="IPR055166">
    <property type="entry name" value="Transc_reg_Sar_Rot_HTH"/>
</dbReference>
<dbReference type="InterPro" id="IPR000835">
    <property type="entry name" value="HTH_MarR-typ"/>
</dbReference>
<dbReference type="RefSeq" id="WP_089831999.1">
    <property type="nucleotide sequence ID" value="NZ_BJWI01000029.1"/>
</dbReference>
<dbReference type="GO" id="GO:0006950">
    <property type="term" value="P:response to stress"/>
    <property type="evidence" value="ECO:0007669"/>
    <property type="project" value="TreeGrafter"/>
</dbReference>
<dbReference type="EMBL" id="FOXC01000017">
    <property type="protein sequence ID" value="SFP39025.1"/>
    <property type="molecule type" value="Genomic_DNA"/>
</dbReference>
<dbReference type="FunFam" id="1.10.10.10:FF:000163">
    <property type="entry name" value="MarR family transcriptional regulator"/>
    <property type="match status" value="1"/>
</dbReference>
<dbReference type="Pfam" id="PF22381">
    <property type="entry name" value="Staph_reg_Sar_Rot"/>
    <property type="match status" value="1"/>
</dbReference>
<accession>A0A1I5PYH7</accession>
<dbReference type="Proteomes" id="UP000242243">
    <property type="component" value="Unassembled WGS sequence"/>
</dbReference>
<evidence type="ECO:0000313" key="7">
    <source>
        <dbReference type="EMBL" id="GEM02262.1"/>
    </source>
</evidence>
<keyword evidence="3" id="KW-0805">Transcription regulation</keyword>
<dbReference type="GO" id="GO:0005737">
    <property type="term" value="C:cytoplasm"/>
    <property type="evidence" value="ECO:0007669"/>
    <property type="project" value="UniProtKB-SubCell"/>
</dbReference>